<dbReference type="InterPro" id="IPR001360">
    <property type="entry name" value="Glyco_hydro_1"/>
</dbReference>
<dbReference type="Pfam" id="PF00232">
    <property type="entry name" value="Glyco_hydro_1"/>
    <property type="match status" value="1"/>
</dbReference>
<dbReference type="EMBL" id="QKZK01000011">
    <property type="protein sequence ID" value="PZX16864.1"/>
    <property type="molecule type" value="Genomic_DNA"/>
</dbReference>
<evidence type="ECO:0000313" key="6">
    <source>
        <dbReference type="Proteomes" id="UP000249239"/>
    </source>
</evidence>
<evidence type="ECO:0000256" key="1">
    <source>
        <dbReference type="ARBA" id="ARBA00010838"/>
    </source>
</evidence>
<protein>
    <submittedName>
        <fullName evidence="5">Beta-glucosidase</fullName>
    </submittedName>
</protein>
<dbReference type="AlphaFoldDB" id="A0A2W7NJH7"/>
<dbReference type="GO" id="GO:0005829">
    <property type="term" value="C:cytosol"/>
    <property type="evidence" value="ECO:0007669"/>
    <property type="project" value="TreeGrafter"/>
</dbReference>
<dbReference type="Proteomes" id="UP000249239">
    <property type="component" value="Unassembled WGS sequence"/>
</dbReference>
<sequence length="444" mass="50966">MLRKTDFGPDFKWGVTISAFQNEGAAHLHGKAPSIWDAFTGRPDIIKNGDRPGDTCDFYHRYEEDVALAARLNFGVFRFSISWPRLLPDVTGEPHPEGAAFYNRVIDCCLANGLEPWVTVYHWDLPQELEAKGGWTHRDIIGHFAHYTRTCARLFGDRVKHWIVMNEPMTFVGMGYFMGYHAPGRTGIGAFLPAAHHAVLCMAQGGRIIREMVDGAKVGVALSCSYIEHVDDRPLNRGAARRVEALLNRFFLEPLLGMGYPTDAMPALHLIRRYMRPGDTEMMAFDFDFIGLQYYFRIVTRFSITPPILFAEEVAPASRKAKLNLMDLDVYPKGLQHLLDFYGRYPQIKSIILSESGVCFPDFPMGGHIHDHQRRDYHRTILHIVKDGIKKKKLPIHGYFAWTLVDNFEWREGFTPRFGLVHNNFITQQRTIKDSGKWFRQFLK</sequence>
<dbReference type="Gene3D" id="3.20.20.80">
    <property type="entry name" value="Glycosidases"/>
    <property type="match status" value="1"/>
</dbReference>
<dbReference type="PANTHER" id="PTHR10353">
    <property type="entry name" value="GLYCOSYL HYDROLASE"/>
    <property type="match status" value="1"/>
</dbReference>
<gene>
    <name evidence="5" type="ORF">LX69_01678</name>
</gene>
<dbReference type="SUPFAM" id="SSF51445">
    <property type="entry name" value="(Trans)glycosidases"/>
    <property type="match status" value="1"/>
</dbReference>
<evidence type="ECO:0000256" key="3">
    <source>
        <dbReference type="ARBA" id="ARBA00023295"/>
    </source>
</evidence>
<dbReference type="PANTHER" id="PTHR10353:SF36">
    <property type="entry name" value="LP05116P"/>
    <property type="match status" value="1"/>
</dbReference>
<organism evidence="5 6">
    <name type="scientific">Breznakibacter xylanolyticus</name>
    <dbReference type="NCBI Taxonomy" id="990"/>
    <lineage>
        <taxon>Bacteria</taxon>
        <taxon>Pseudomonadati</taxon>
        <taxon>Bacteroidota</taxon>
        <taxon>Bacteroidia</taxon>
        <taxon>Marinilabiliales</taxon>
        <taxon>Marinilabiliaceae</taxon>
        <taxon>Breznakibacter</taxon>
    </lineage>
</organism>
<comment type="similarity">
    <text evidence="1 4">Belongs to the glycosyl hydrolase 1 family.</text>
</comment>
<comment type="caution">
    <text evidence="5">The sequence shown here is derived from an EMBL/GenBank/DDBJ whole genome shotgun (WGS) entry which is preliminary data.</text>
</comment>
<accession>A0A2W7NJH7</accession>
<dbReference type="PROSITE" id="PS00653">
    <property type="entry name" value="GLYCOSYL_HYDROL_F1_2"/>
    <property type="match status" value="1"/>
</dbReference>
<evidence type="ECO:0000256" key="2">
    <source>
        <dbReference type="ARBA" id="ARBA00022801"/>
    </source>
</evidence>
<dbReference type="OrthoDB" id="9765195at2"/>
<dbReference type="PRINTS" id="PR00131">
    <property type="entry name" value="GLHYDRLASE1"/>
</dbReference>
<reference evidence="5 6" key="1">
    <citation type="submission" date="2018-06" db="EMBL/GenBank/DDBJ databases">
        <title>Genomic Encyclopedia of Archaeal and Bacterial Type Strains, Phase II (KMG-II): from individual species to whole genera.</title>
        <authorList>
            <person name="Goeker M."/>
        </authorList>
    </citation>
    <scope>NUCLEOTIDE SEQUENCE [LARGE SCALE GENOMIC DNA]</scope>
    <source>
        <strain evidence="5 6">DSM 6779</strain>
    </source>
</reference>
<keyword evidence="2" id="KW-0378">Hydrolase</keyword>
<keyword evidence="3" id="KW-0326">Glycosidase</keyword>
<name>A0A2W7NJH7_9BACT</name>
<keyword evidence="6" id="KW-1185">Reference proteome</keyword>
<dbReference type="InterPro" id="IPR033132">
    <property type="entry name" value="GH_1_N_CS"/>
</dbReference>
<dbReference type="InterPro" id="IPR017853">
    <property type="entry name" value="GH"/>
</dbReference>
<dbReference type="RefSeq" id="WP_111445363.1">
    <property type="nucleotide sequence ID" value="NZ_QKZK01000011.1"/>
</dbReference>
<evidence type="ECO:0000313" key="5">
    <source>
        <dbReference type="EMBL" id="PZX16864.1"/>
    </source>
</evidence>
<proteinExistence type="inferred from homology"/>
<dbReference type="GO" id="GO:0008422">
    <property type="term" value="F:beta-glucosidase activity"/>
    <property type="evidence" value="ECO:0007669"/>
    <property type="project" value="TreeGrafter"/>
</dbReference>
<evidence type="ECO:0000256" key="4">
    <source>
        <dbReference type="RuleBase" id="RU003690"/>
    </source>
</evidence>
<dbReference type="GO" id="GO:0016052">
    <property type="term" value="P:carbohydrate catabolic process"/>
    <property type="evidence" value="ECO:0007669"/>
    <property type="project" value="TreeGrafter"/>
</dbReference>